<dbReference type="GeneID" id="4575334"/>
<dbReference type="InterPro" id="IPR038430">
    <property type="entry name" value="NDAH_ubi_oxred_su3_sf"/>
</dbReference>
<feature type="transmembrane region" description="Helical" evidence="1">
    <location>
        <begin position="63"/>
        <end position="85"/>
    </location>
</feature>
<protein>
    <submittedName>
        <fullName evidence="2">NADH dehydrogenase subunit 3</fullName>
    </submittedName>
</protein>
<dbReference type="RefSeq" id="YP_913159.1">
    <property type="nucleotide sequence ID" value="NC_008640.1"/>
</dbReference>
<reference evidence="2" key="2">
    <citation type="journal article" date="1993" name="J. Nematol.">
        <title>Mitochondrial DNA Sequence Divergence among Meloidogyne incognita, Romanomermis culicivorax, Ascaris suum, and Caenorhabditis elegans.</title>
        <authorList>
            <person name="Powers T.O."/>
            <person name="Harris T.S."/>
            <person name="Hyman B.C."/>
        </authorList>
    </citation>
    <scope>NUCLEOTIDE SEQUENCE</scope>
</reference>
<feature type="transmembrane region" description="Helical" evidence="1">
    <location>
        <begin position="12"/>
        <end position="31"/>
    </location>
</feature>
<feature type="transmembrane region" description="Helical" evidence="1">
    <location>
        <begin position="92"/>
        <end position="110"/>
    </location>
</feature>
<reference evidence="2" key="1">
    <citation type="journal article" date="1993" name="Genetics">
        <title>Molecular characterization of lengthy mitochondrial DNA duplications from the parasitic nematode Romanomermis culicivorax.</title>
        <authorList>
            <person name="Azevedo J.L."/>
            <person name="Hyman B.C."/>
        </authorList>
    </citation>
    <scope>NUCLEOTIDE SEQUENCE</scope>
</reference>
<dbReference type="EMBL" id="EF154459">
    <property type="protein sequence ID" value="ABL11591.1"/>
    <property type="molecule type" value="Genomic_DNA"/>
</dbReference>
<reference evidence="2" key="3">
    <citation type="submission" date="2006-12" db="EMBL/GenBank/DDBJ databases">
        <authorList>
            <person name="Wu Z.K."/>
            <person name="Hyman B.C."/>
        </authorList>
    </citation>
    <scope>NUCLEOTIDE SEQUENCE</scope>
</reference>
<gene>
    <name evidence="2" type="primary">ND3</name>
</gene>
<keyword evidence="1" id="KW-0812">Transmembrane</keyword>
<dbReference type="AlphaFoldDB" id="A1EHF6"/>
<evidence type="ECO:0000313" key="2">
    <source>
        <dbReference type="EMBL" id="ABL11585.1"/>
    </source>
</evidence>
<keyword evidence="1" id="KW-1133">Transmembrane helix</keyword>
<dbReference type="GeneID" id="4575333"/>
<dbReference type="RefSeq" id="YP_913164.1">
    <property type="nucleotide sequence ID" value="NC_008640.1"/>
</dbReference>
<accession>A1EHF6</accession>
<evidence type="ECO:0000256" key="1">
    <source>
        <dbReference type="SAM" id="Phobius"/>
    </source>
</evidence>
<keyword evidence="2" id="KW-0496">Mitochondrion</keyword>
<geneLocation type="mitochondrion" evidence="2"/>
<dbReference type="GeneID" id="4575337"/>
<proteinExistence type="predicted"/>
<dbReference type="CTD" id="4537"/>
<sequence length="117" mass="14632">MILSRYELKFTMTVMILLMVIILIMFMNLIFKEFYFLNKNQFFLFECGFESISWYFNNISNHFFKIGIIFITFDLELMYFLFFIFNLINMKMIWLIFNFIFFTLFLEFFLNTLSWNM</sequence>
<dbReference type="EMBL" id="EF154459">
    <property type="protein sequence ID" value="ABL11585.1"/>
    <property type="molecule type" value="Genomic_DNA"/>
</dbReference>
<organism evidence="2">
    <name type="scientific">Romanomermis culicivorax</name>
    <name type="common">Nematode worm</name>
    <dbReference type="NCBI Taxonomy" id="13658"/>
    <lineage>
        <taxon>Eukaryota</taxon>
        <taxon>Metazoa</taxon>
        <taxon>Ecdysozoa</taxon>
        <taxon>Nematoda</taxon>
        <taxon>Enoplea</taxon>
        <taxon>Dorylaimia</taxon>
        <taxon>Mermithida</taxon>
        <taxon>Mermithoidea</taxon>
        <taxon>Mermithidae</taxon>
        <taxon>Romanomermis</taxon>
    </lineage>
</organism>
<dbReference type="EMBL" id="EF154459">
    <property type="protein sequence ID" value="ABL11586.1"/>
    <property type="molecule type" value="Genomic_DNA"/>
</dbReference>
<keyword evidence="1" id="KW-0472">Membrane</keyword>
<dbReference type="Gene3D" id="1.20.58.1610">
    <property type="entry name" value="NADH:ubiquinone/plastoquinone oxidoreductase, chain 3"/>
    <property type="match status" value="1"/>
</dbReference>
<name>A1EHF6_ROMCU</name>
<dbReference type="RefSeq" id="YP_913158.1">
    <property type="nucleotide sequence ID" value="NC_008640.1"/>
</dbReference>